<evidence type="ECO:0000313" key="3">
    <source>
        <dbReference type="Proteomes" id="UP001617213"/>
    </source>
</evidence>
<dbReference type="RefSeq" id="WP_050442854.1">
    <property type="nucleotide sequence ID" value="NZ_CAXAPQ010000001.1"/>
</dbReference>
<comment type="caution">
    <text evidence="2">The sequence shown here is derived from an EMBL/GenBank/DDBJ whole genome shotgun (WGS) entry which is preliminary data.</text>
</comment>
<accession>A0ABW8DYJ2</accession>
<reference evidence="2 3" key="1">
    <citation type="submission" date="2024-10" db="EMBL/GenBank/DDBJ databases">
        <title>The Natural Products Discovery Center: Release of the First 8490 Sequenced Strains for Exploring Actinobacteria Biosynthetic Diversity.</title>
        <authorList>
            <person name="Kalkreuter E."/>
            <person name="Kautsar S.A."/>
            <person name="Yang D."/>
            <person name="Bader C.D."/>
            <person name="Teijaro C.N."/>
            <person name="Fluegel L."/>
            <person name="Davis C.M."/>
            <person name="Simpson J.R."/>
            <person name="Lauterbach L."/>
            <person name="Steele A.D."/>
            <person name="Gui C."/>
            <person name="Meng S."/>
            <person name="Li G."/>
            <person name="Viehrig K."/>
            <person name="Ye F."/>
            <person name="Su P."/>
            <person name="Kiefer A.F."/>
            <person name="Nichols A."/>
            <person name="Cepeda A.J."/>
            <person name="Yan W."/>
            <person name="Fan B."/>
            <person name="Jiang Y."/>
            <person name="Adhikari A."/>
            <person name="Zheng C.-J."/>
            <person name="Schuster L."/>
            <person name="Cowan T.M."/>
            <person name="Smanski M.J."/>
            <person name="Chevrette M.G."/>
            <person name="De Carvalho L.P.S."/>
            <person name="Shen B."/>
        </authorList>
    </citation>
    <scope>NUCLEOTIDE SEQUENCE [LARGE SCALE GENOMIC DNA]</scope>
    <source>
        <strain evidence="2 3">NPDC087581</strain>
    </source>
</reference>
<gene>
    <name evidence="2" type="ORF">ACIOWJ_11260</name>
</gene>
<proteinExistence type="predicted"/>
<evidence type="ECO:0000313" key="2">
    <source>
        <dbReference type="EMBL" id="MFJ2678663.1"/>
    </source>
</evidence>
<organism evidence="2 3">
    <name type="scientific">Pseudomonas sivasensis</name>
    <dbReference type="NCBI Taxonomy" id="1880678"/>
    <lineage>
        <taxon>Bacteria</taxon>
        <taxon>Pseudomonadati</taxon>
        <taxon>Pseudomonadota</taxon>
        <taxon>Gammaproteobacteria</taxon>
        <taxon>Pseudomonadales</taxon>
        <taxon>Pseudomonadaceae</taxon>
        <taxon>Pseudomonas</taxon>
    </lineage>
</organism>
<dbReference type="Proteomes" id="UP001617213">
    <property type="component" value="Unassembled WGS sequence"/>
</dbReference>
<feature type="compositionally biased region" description="Basic and acidic residues" evidence="1">
    <location>
        <begin position="37"/>
        <end position="46"/>
    </location>
</feature>
<dbReference type="GeneID" id="300936332"/>
<protein>
    <submittedName>
        <fullName evidence="2">Uncharacterized protein</fullName>
    </submittedName>
</protein>
<sequence>MLLSSASVTHSNVDKVLTTTSTHQNEVKHAPPTQNTGRDEGDYRSHHDFYEDPLFASVFGTSTKPSVLTKTQLQAFFLKVGGVPQHELHKLTPYDRANIAANALRVLKYIDSTPHAFSTPNNDRIDTGFKSPSAHNASTPNNGKMHLWNSEASMLVRFTEEGYPGLQPGPR</sequence>
<dbReference type="EMBL" id="JBIUWZ010000013">
    <property type="protein sequence ID" value="MFJ2678663.1"/>
    <property type="molecule type" value="Genomic_DNA"/>
</dbReference>
<evidence type="ECO:0000256" key="1">
    <source>
        <dbReference type="SAM" id="MobiDB-lite"/>
    </source>
</evidence>
<keyword evidence="3" id="KW-1185">Reference proteome</keyword>
<name>A0ABW8DYJ2_9PSED</name>
<feature type="region of interest" description="Disordered" evidence="1">
    <location>
        <begin position="18"/>
        <end position="46"/>
    </location>
</feature>